<dbReference type="Proteomes" id="UP000600363">
    <property type="component" value="Unassembled WGS sequence"/>
</dbReference>
<dbReference type="PANTHER" id="PTHR44825">
    <property type="match status" value="1"/>
</dbReference>
<dbReference type="Gene3D" id="1.10.287.110">
    <property type="entry name" value="DnaJ domain"/>
    <property type="match status" value="1"/>
</dbReference>
<sequence>MPKVVVVYGSELEDIRKELEWEEKARRLLGVRRDATHHEIKRAYWLRAMECHPDRVEGGDPERFMMLSEAYEYLTTRRNNDRYSFHTREVKEREDYVSWWRKQFFE</sequence>
<gene>
    <name evidence="2" type="ORF">HA299_06355</name>
</gene>
<reference evidence="2" key="1">
    <citation type="journal article" date="2020" name="bioRxiv">
        <title>A rank-normalized archaeal taxonomy based on genome phylogeny resolves widespread incomplete and uneven classifications.</title>
        <authorList>
            <person name="Rinke C."/>
            <person name="Chuvochina M."/>
            <person name="Mussig A.J."/>
            <person name="Chaumeil P.-A."/>
            <person name="Waite D.W."/>
            <person name="Whitman W.B."/>
            <person name="Parks D.H."/>
            <person name="Hugenholtz P."/>
        </authorList>
    </citation>
    <scope>NUCLEOTIDE SEQUENCE</scope>
    <source>
        <strain evidence="2">UBA12518</strain>
    </source>
</reference>
<dbReference type="PANTHER" id="PTHR44825:SF1">
    <property type="entry name" value="DNAJ HOMOLOG SUBFAMILY C MEMBER 4"/>
    <property type="match status" value="1"/>
</dbReference>
<dbReference type="SUPFAM" id="SSF46565">
    <property type="entry name" value="Chaperone J-domain"/>
    <property type="match status" value="1"/>
</dbReference>
<dbReference type="PROSITE" id="PS50076">
    <property type="entry name" value="DNAJ_2"/>
    <property type="match status" value="1"/>
</dbReference>
<dbReference type="InterPro" id="IPR001623">
    <property type="entry name" value="DnaJ_domain"/>
</dbReference>
<dbReference type="Pfam" id="PF00226">
    <property type="entry name" value="DnaJ"/>
    <property type="match status" value="1"/>
</dbReference>
<dbReference type="InterPro" id="IPR052763">
    <property type="entry name" value="DnaJ_C4"/>
</dbReference>
<protein>
    <submittedName>
        <fullName evidence="2">J domain-containing protein</fullName>
    </submittedName>
</protein>
<dbReference type="EMBL" id="DUIH01000021">
    <property type="protein sequence ID" value="HIH70213.1"/>
    <property type="molecule type" value="Genomic_DNA"/>
</dbReference>
<name>A0A832RTJ1_9EURY</name>
<comment type="caution">
    <text evidence="2">The sequence shown here is derived from an EMBL/GenBank/DDBJ whole genome shotgun (WGS) entry which is preliminary data.</text>
</comment>
<dbReference type="InterPro" id="IPR036869">
    <property type="entry name" value="J_dom_sf"/>
</dbReference>
<dbReference type="PRINTS" id="PR00625">
    <property type="entry name" value="JDOMAIN"/>
</dbReference>
<dbReference type="SMART" id="SM00271">
    <property type="entry name" value="DnaJ"/>
    <property type="match status" value="1"/>
</dbReference>
<dbReference type="CDD" id="cd06257">
    <property type="entry name" value="DnaJ"/>
    <property type="match status" value="1"/>
</dbReference>
<organism evidence="2 3">
    <name type="scientific">Methermicoccus shengliensis</name>
    <dbReference type="NCBI Taxonomy" id="660064"/>
    <lineage>
        <taxon>Archaea</taxon>
        <taxon>Methanobacteriati</taxon>
        <taxon>Methanobacteriota</taxon>
        <taxon>Stenosarchaea group</taxon>
        <taxon>Methanomicrobia</taxon>
        <taxon>Methanosarcinales</taxon>
        <taxon>Methermicoccaceae</taxon>
        <taxon>Methermicoccus</taxon>
    </lineage>
</organism>
<feature type="domain" description="J" evidence="1">
    <location>
        <begin position="24"/>
        <end position="87"/>
    </location>
</feature>
<evidence type="ECO:0000313" key="3">
    <source>
        <dbReference type="Proteomes" id="UP000600363"/>
    </source>
</evidence>
<accession>A0A832RTJ1</accession>
<evidence type="ECO:0000259" key="1">
    <source>
        <dbReference type="PROSITE" id="PS50076"/>
    </source>
</evidence>
<proteinExistence type="predicted"/>
<evidence type="ECO:0000313" key="2">
    <source>
        <dbReference type="EMBL" id="HIH70213.1"/>
    </source>
</evidence>
<dbReference type="AlphaFoldDB" id="A0A832RTJ1"/>